<evidence type="ECO:0000313" key="3">
    <source>
        <dbReference type="EMBL" id="OAN48931.1"/>
    </source>
</evidence>
<dbReference type="CDD" id="cd16345">
    <property type="entry name" value="LMWP_ArsC"/>
    <property type="match status" value="1"/>
</dbReference>
<evidence type="ECO:0000313" key="4">
    <source>
        <dbReference type="Proteomes" id="UP000078543"/>
    </source>
</evidence>
<keyword evidence="1" id="KW-0059">Arsenical resistance</keyword>
<dbReference type="EMBL" id="LWQU01000152">
    <property type="protein sequence ID" value="OAN48931.1"/>
    <property type="molecule type" value="Genomic_DNA"/>
</dbReference>
<dbReference type="RefSeq" id="WP_068502029.1">
    <property type="nucleotide sequence ID" value="NZ_LWQU01000152.1"/>
</dbReference>
<accession>A0A178MJL9</accession>
<gene>
    <name evidence="3" type="ORF">A6A05_02810</name>
</gene>
<name>A0A178MJL9_9PROT</name>
<evidence type="ECO:0000259" key="2">
    <source>
        <dbReference type="SMART" id="SM00226"/>
    </source>
</evidence>
<dbReference type="InterPro" id="IPR023485">
    <property type="entry name" value="Ptyr_pPase"/>
</dbReference>
<dbReference type="AlphaFoldDB" id="A0A178MJL9"/>
<dbReference type="SMART" id="SM00226">
    <property type="entry name" value="LMWPc"/>
    <property type="match status" value="1"/>
</dbReference>
<comment type="caution">
    <text evidence="3">The sequence shown here is derived from an EMBL/GenBank/DDBJ whole genome shotgun (WGS) entry which is preliminary data.</text>
</comment>
<reference evidence="3 4" key="1">
    <citation type="submission" date="2016-04" db="EMBL/GenBank/DDBJ databases">
        <title>Draft genome sequence of freshwater magnetotactic bacteria Magnetospirillum marisnigri SP-1 and Magnetospirillum moscoviense BB-1.</title>
        <authorList>
            <person name="Koziaeva V."/>
            <person name="Dziuba M.V."/>
            <person name="Ivanov T.M."/>
            <person name="Kuznetsov B."/>
            <person name="Grouzdev D.S."/>
        </authorList>
    </citation>
    <scope>NUCLEOTIDE SEQUENCE [LARGE SCALE GENOMIC DNA]</scope>
    <source>
        <strain evidence="3 4">BB-1</strain>
    </source>
</reference>
<dbReference type="PANTHER" id="PTHR43428">
    <property type="entry name" value="ARSENATE REDUCTASE"/>
    <property type="match status" value="1"/>
</dbReference>
<sequence length="148" mass="16831">MAADLPGAVLFCCTFNSVRSPMAEGIMKRLHGKRIFIDSVGVKHGELDPFVVAVMDEIGIDVSRHKPRTFDDLEDSSFDVVVSLSPEAQHKAVDLVRHFACEVEYWPTFDPTAVEGSRETRLDAYRQVRDELWRHIRDRFPPAGMSRE</sequence>
<dbReference type="Pfam" id="PF01451">
    <property type="entry name" value="LMWPc"/>
    <property type="match status" value="1"/>
</dbReference>
<keyword evidence="4" id="KW-1185">Reference proteome</keyword>
<dbReference type="STRING" id="1437059.A6A05_02810"/>
<organism evidence="3 4">
    <name type="scientific">Magnetospirillum moscoviense</name>
    <dbReference type="NCBI Taxonomy" id="1437059"/>
    <lineage>
        <taxon>Bacteria</taxon>
        <taxon>Pseudomonadati</taxon>
        <taxon>Pseudomonadota</taxon>
        <taxon>Alphaproteobacteria</taxon>
        <taxon>Rhodospirillales</taxon>
        <taxon>Rhodospirillaceae</taxon>
        <taxon>Magnetospirillum</taxon>
    </lineage>
</organism>
<dbReference type="GO" id="GO:0046685">
    <property type="term" value="P:response to arsenic-containing substance"/>
    <property type="evidence" value="ECO:0007669"/>
    <property type="project" value="UniProtKB-KW"/>
</dbReference>
<proteinExistence type="predicted"/>
<dbReference type="InterPro" id="IPR036196">
    <property type="entry name" value="Ptyr_pPase_sf"/>
</dbReference>
<protein>
    <submittedName>
        <fullName evidence="3">ArsC family transcriptional regulator</fullName>
    </submittedName>
</protein>
<dbReference type="OrthoDB" id="9799372at2"/>
<dbReference type="Gene3D" id="3.40.50.2300">
    <property type="match status" value="1"/>
</dbReference>
<feature type="domain" description="Phosphotyrosine protein phosphatase I" evidence="2">
    <location>
        <begin position="7"/>
        <end position="142"/>
    </location>
</feature>
<dbReference type="PANTHER" id="PTHR43428:SF1">
    <property type="entry name" value="ARSENATE REDUCTASE"/>
    <property type="match status" value="1"/>
</dbReference>
<dbReference type="Proteomes" id="UP000078543">
    <property type="component" value="Unassembled WGS sequence"/>
</dbReference>
<evidence type="ECO:0000256" key="1">
    <source>
        <dbReference type="ARBA" id="ARBA00022849"/>
    </source>
</evidence>
<dbReference type="SUPFAM" id="SSF52788">
    <property type="entry name" value="Phosphotyrosine protein phosphatases I"/>
    <property type="match status" value="1"/>
</dbReference>